<dbReference type="GO" id="GO:0006511">
    <property type="term" value="P:ubiquitin-dependent protein catabolic process"/>
    <property type="evidence" value="ECO:0007669"/>
    <property type="project" value="InterPro"/>
</dbReference>
<dbReference type="GO" id="GO:0031461">
    <property type="term" value="C:cullin-RING ubiquitin ligase complex"/>
    <property type="evidence" value="ECO:0007669"/>
    <property type="project" value="InterPro"/>
</dbReference>
<dbReference type="GO" id="GO:0031625">
    <property type="term" value="F:ubiquitin protein ligase binding"/>
    <property type="evidence" value="ECO:0007669"/>
    <property type="project" value="InterPro"/>
</dbReference>
<sequence>MTVSKLRESGMPADYINKFSRMLQDMDINHDLNIDFKTYTNSKSKSAVSDVVNLKILNSGAWSVRGVENMCLTLPRELEDFIVEAEEFYKTKHNGRKLRWCHQWSHGVLVFLNNRGKFEIELTTFQMAVLMCWQDFDRKKISYESLRLLTDLAISSPRSSLSGGDFTDSTEFWPNDEFTLIKNNKSQSRGRLNLVGRLQMISSGDQQKMVEQEHEDIVQLRKFRIQEGIVKIMKARRRLSNNDLQLELIPMLKHMFIPDRKLIKEQIEWLIENKYLARDEKDINLFIYLS</sequence>
<dbReference type="InterPro" id="IPR019559">
    <property type="entry name" value="Cullin_neddylation_domain"/>
</dbReference>
<evidence type="ECO:0000313" key="5">
    <source>
        <dbReference type="WBParaSite" id="nRc.2.0.1.t41393-RA"/>
    </source>
</evidence>
<dbReference type="InterPro" id="IPR016158">
    <property type="entry name" value="Cullin_homology"/>
</dbReference>
<dbReference type="InterPro" id="IPR036388">
    <property type="entry name" value="WH-like_DNA-bd_sf"/>
</dbReference>
<dbReference type="OMA" id="MAHFEDF"/>
<dbReference type="InterPro" id="IPR036390">
    <property type="entry name" value="WH_DNA-bd_sf"/>
</dbReference>
<reference evidence="5" key="1">
    <citation type="submission" date="2022-11" db="UniProtKB">
        <authorList>
            <consortium name="WormBaseParasite"/>
        </authorList>
    </citation>
    <scope>IDENTIFICATION</scope>
</reference>
<dbReference type="SMART" id="SM00884">
    <property type="entry name" value="Cullin_Nedd8"/>
    <property type="match status" value="1"/>
</dbReference>
<organism evidence="4 5">
    <name type="scientific">Romanomermis culicivorax</name>
    <name type="common">Nematode worm</name>
    <dbReference type="NCBI Taxonomy" id="13658"/>
    <lineage>
        <taxon>Eukaryota</taxon>
        <taxon>Metazoa</taxon>
        <taxon>Ecdysozoa</taxon>
        <taxon>Nematoda</taxon>
        <taxon>Enoplea</taxon>
        <taxon>Dorylaimia</taxon>
        <taxon>Mermithida</taxon>
        <taxon>Mermithoidea</taxon>
        <taxon>Mermithidae</taxon>
        <taxon>Romanomermis</taxon>
    </lineage>
</organism>
<protein>
    <submittedName>
        <fullName evidence="5">Cullin family profile domain-containing protein</fullName>
    </submittedName>
</protein>
<accession>A0A915KR75</accession>
<dbReference type="SUPFAM" id="SSF75632">
    <property type="entry name" value="Cullin homology domain"/>
    <property type="match status" value="1"/>
</dbReference>
<keyword evidence="4" id="KW-1185">Reference proteome</keyword>
<dbReference type="InterPro" id="IPR016157">
    <property type="entry name" value="Cullin_CS"/>
</dbReference>
<dbReference type="PROSITE" id="PS01256">
    <property type="entry name" value="CULLIN_1"/>
    <property type="match status" value="1"/>
</dbReference>
<dbReference type="InterPro" id="IPR036317">
    <property type="entry name" value="Cullin_homology_sf"/>
</dbReference>
<dbReference type="Pfam" id="PF26557">
    <property type="entry name" value="Cullin_AB"/>
    <property type="match status" value="1"/>
</dbReference>
<dbReference type="Proteomes" id="UP000887565">
    <property type="component" value="Unplaced"/>
</dbReference>
<dbReference type="SMART" id="SM00182">
    <property type="entry name" value="CULLIN"/>
    <property type="match status" value="1"/>
</dbReference>
<dbReference type="PROSITE" id="PS50069">
    <property type="entry name" value="CULLIN_2"/>
    <property type="match status" value="1"/>
</dbReference>
<proteinExistence type="inferred from homology"/>
<dbReference type="Pfam" id="PF10557">
    <property type="entry name" value="Cullin_Nedd8"/>
    <property type="match status" value="1"/>
</dbReference>
<feature type="domain" description="Cullin family profile" evidence="3">
    <location>
        <begin position="1"/>
        <end position="161"/>
    </location>
</feature>
<dbReference type="PANTHER" id="PTHR11932">
    <property type="entry name" value="CULLIN"/>
    <property type="match status" value="1"/>
</dbReference>
<keyword evidence="1" id="KW-0832">Ubl conjugation</keyword>
<dbReference type="AlphaFoldDB" id="A0A915KR75"/>
<evidence type="ECO:0000259" key="3">
    <source>
        <dbReference type="PROSITE" id="PS50069"/>
    </source>
</evidence>
<dbReference type="InterPro" id="IPR045093">
    <property type="entry name" value="Cullin"/>
</dbReference>
<evidence type="ECO:0000256" key="1">
    <source>
        <dbReference type="ARBA" id="ARBA00022843"/>
    </source>
</evidence>
<evidence type="ECO:0000313" key="4">
    <source>
        <dbReference type="Proteomes" id="UP000887565"/>
    </source>
</evidence>
<dbReference type="Gene3D" id="3.30.230.130">
    <property type="entry name" value="Cullin, Chain C, Domain 2"/>
    <property type="match status" value="1"/>
</dbReference>
<dbReference type="InterPro" id="IPR059120">
    <property type="entry name" value="Cullin-like_AB"/>
</dbReference>
<evidence type="ECO:0000256" key="2">
    <source>
        <dbReference type="PROSITE-ProRule" id="PRU00330"/>
    </source>
</evidence>
<dbReference type="Gene3D" id="1.10.10.10">
    <property type="entry name" value="Winged helix-like DNA-binding domain superfamily/Winged helix DNA-binding domain"/>
    <property type="match status" value="1"/>
</dbReference>
<comment type="similarity">
    <text evidence="2">Belongs to the cullin family.</text>
</comment>
<dbReference type="SUPFAM" id="SSF46785">
    <property type="entry name" value="Winged helix' DNA-binding domain"/>
    <property type="match status" value="1"/>
</dbReference>
<dbReference type="WBParaSite" id="nRc.2.0.1.t41393-RA">
    <property type="protein sequence ID" value="nRc.2.0.1.t41393-RA"/>
    <property type="gene ID" value="nRc.2.0.1.g41393"/>
</dbReference>
<name>A0A915KR75_ROMCU</name>